<evidence type="ECO:0000256" key="2">
    <source>
        <dbReference type="ARBA" id="ARBA00009347"/>
    </source>
</evidence>
<dbReference type="GO" id="GO:0003995">
    <property type="term" value="F:acyl-CoA dehydrogenase activity"/>
    <property type="evidence" value="ECO:0007669"/>
    <property type="project" value="TreeGrafter"/>
</dbReference>
<comment type="similarity">
    <text evidence="2 5">Belongs to the acyl-CoA dehydrogenase family.</text>
</comment>
<dbReference type="PANTHER" id="PTHR43884">
    <property type="entry name" value="ACYL-COA DEHYDROGENASE"/>
    <property type="match status" value="1"/>
</dbReference>
<dbReference type="Gene3D" id="1.20.140.10">
    <property type="entry name" value="Butyryl-CoA Dehydrogenase, subunit A, domain 3"/>
    <property type="match status" value="1"/>
</dbReference>
<feature type="domain" description="Acyl-CoA oxidase/dehydrogenase middle" evidence="8">
    <location>
        <begin position="197"/>
        <end position="287"/>
    </location>
</feature>
<evidence type="ECO:0000259" key="9">
    <source>
        <dbReference type="Pfam" id="PF02771"/>
    </source>
</evidence>
<evidence type="ECO:0000256" key="6">
    <source>
        <dbReference type="SAM" id="MobiDB-lite"/>
    </source>
</evidence>
<dbReference type="Pfam" id="PF02770">
    <property type="entry name" value="Acyl-CoA_dh_M"/>
    <property type="match status" value="1"/>
</dbReference>
<evidence type="ECO:0000256" key="5">
    <source>
        <dbReference type="RuleBase" id="RU362125"/>
    </source>
</evidence>
<keyword evidence="3 5" id="KW-0285">Flavoprotein</keyword>
<evidence type="ECO:0000256" key="4">
    <source>
        <dbReference type="ARBA" id="ARBA00022827"/>
    </source>
</evidence>
<feature type="domain" description="Acyl-CoA dehydrogenase/oxidase N-terminal" evidence="9">
    <location>
        <begin position="91"/>
        <end position="169"/>
    </location>
</feature>
<dbReference type="InterPro" id="IPR009075">
    <property type="entry name" value="AcylCo_DH/oxidase_C"/>
</dbReference>
<dbReference type="CDD" id="cd00567">
    <property type="entry name" value="ACAD"/>
    <property type="match status" value="1"/>
</dbReference>
<dbReference type="Pfam" id="PF02771">
    <property type="entry name" value="Acyl-CoA_dh_N"/>
    <property type="match status" value="1"/>
</dbReference>
<dbReference type="InterPro" id="IPR036250">
    <property type="entry name" value="AcylCo_DH-like_C"/>
</dbReference>
<evidence type="ECO:0000313" key="11">
    <source>
        <dbReference type="Proteomes" id="UP000253303"/>
    </source>
</evidence>
<evidence type="ECO:0000313" key="10">
    <source>
        <dbReference type="EMBL" id="RBQ20877.1"/>
    </source>
</evidence>
<name>A0A366M4B0_9ACTN</name>
<dbReference type="Gene3D" id="2.40.110.10">
    <property type="entry name" value="Butyryl-CoA Dehydrogenase, subunit A, domain 2"/>
    <property type="match status" value="1"/>
</dbReference>
<dbReference type="PANTHER" id="PTHR43884:SF40">
    <property type="entry name" value="ACYL-COA DEHYDROGENASE"/>
    <property type="match status" value="1"/>
</dbReference>
<dbReference type="InterPro" id="IPR006091">
    <property type="entry name" value="Acyl-CoA_Oxase/DH_mid-dom"/>
</dbReference>
<comment type="caution">
    <text evidence="10">The sequence shown here is derived from an EMBL/GenBank/DDBJ whole genome shotgun (WGS) entry which is preliminary data.</text>
</comment>
<dbReference type="Gene3D" id="1.10.540.10">
    <property type="entry name" value="Acyl-CoA dehydrogenase/oxidase, N-terminal domain"/>
    <property type="match status" value="1"/>
</dbReference>
<dbReference type="InterPro" id="IPR037069">
    <property type="entry name" value="AcylCoA_DH/ox_N_sf"/>
</dbReference>
<dbReference type="GO" id="GO:0050660">
    <property type="term" value="F:flavin adenine dinucleotide binding"/>
    <property type="evidence" value="ECO:0007669"/>
    <property type="project" value="InterPro"/>
</dbReference>
<reference evidence="10 11" key="1">
    <citation type="submission" date="2018-06" db="EMBL/GenBank/DDBJ databases">
        <title>Sphaerisporangium craniellae sp. nov., isolated from a marine sponge in the South China Sea.</title>
        <authorList>
            <person name="Li L."/>
        </authorList>
    </citation>
    <scope>NUCLEOTIDE SEQUENCE [LARGE SCALE GENOMIC DNA]</scope>
    <source>
        <strain evidence="10 11">LHW63015</strain>
    </source>
</reference>
<sequence>MTARVSQPDRRRGTLGERWIAPGRRRPIFILSNRMRSAVPGVRNLFHDPEVAGFLEGLYLGKFLWHLVEHFPQQEAVDRKAGDEVLADLDALLRSRVDPTEVDLTGRLPEGLLDELRTRGFMCLQAPRELGGHGLSCYNTYRVVRLAASWSVPVALVIAIQNAVGVGALLPALPPGPLSELVRAQVAGGVLSGSADTEPEGAANARRTTTARPTEDGTAYLISGEKIHIGNGPIAEMITVSAAVRGEPGEPARLFFTPTGGPGFEVRSEHEFMGVKGFPNAALTFTDLRVPREHMFVEQRQDSTVRITGELTKLVSRGRLYLIVAPSSAIAKLCLEWSRDFISRRKIDGRELGEYDEIQRMMAESLAEVFAIDAISEWSLLCEDQPRAVNVRFEQNVAKNIGSVTCWRIIDRTMSLLAGEGYETARSKERRGARPLPLERFFRDARNFRISGGIDFQIDNWTAQLAIFSYYYPEPYAEEPADGPDPECPDLNARNQDHLIFAARETRRFGRICHRLAAAHPAAELFQREHLMIALNQIVDEILTMSLTLARAAQWSRDGREDGQDLADIFCTRARHRLTALWHEVDAQGHPEPAYAQVSTTWLAGGDGHGGDGDRRFGGLLDGIITEVPSAVGRTAEAGTAGREAGGVARAAGDGAPAVNGQGEGGTRLCAVRARCRVGEVGADGDRC</sequence>
<organism evidence="10 11">
    <name type="scientific">Spongiactinospora rosea</name>
    <dbReference type="NCBI Taxonomy" id="2248750"/>
    <lineage>
        <taxon>Bacteria</taxon>
        <taxon>Bacillati</taxon>
        <taxon>Actinomycetota</taxon>
        <taxon>Actinomycetes</taxon>
        <taxon>Streptosporangiales</taxon>
        <taxon>Streptosporangiaceae</taxon>
        <taxon>Spongiactinospora</taxon>
    </lineage>
</organism>
<dbReference type="Proteomes" id="UP000253303">
    <property type="component" value="Unassembled WGS sequence"/>
</dbReference>
<dbReference type="SUPFAM" id="SSF47203">
    <property type="entry name" value="Acyl-CoA dehydrogenase C-terminal domain-like"/>
    <property type="match status" value="1"/>
</dbReference>
<evidence type="ECO:0000259" key="8">
    <source>
        <dbReference type="Pfam" id="PF02770"/>
    </source>
</evidence>
<keyword evidence="4 5" id="KW-0274">FAD</keyword>
<keyword evidence="5" id="KW-0560">Oxidoreductase</keyword>
<evidence type="ECO:0000256" key="3">
    <source>
        <dbReference type="ARBA" id="ARBA00022630"/>
    </source>
</evidence>
<dbReference type="InterPro" id="IPR009100">
    <property type="entry name" value="AcylCoA_DH/oxidase_NM_dom_sf"/>
</dbReference>
<comment type="cofactor">
    <cofactor evidence="1 5">
        <name>FAD</name>
        <dbReference type="ChEBI" id="CHEBI:57692"/>
    </cofactor>
</comment>
<gene>
    <name evidence="10" type="ORF">DP939_07360</name>
</gene>
<feature type="region of interest" description="Disordered" evidence="6">
    <location>
        <begin position="192"/>
        <end position="214"/>
    </location>
</feature>
<accession>A0A366M4B0</accession>
<dbReference type="Pfam" id="PF00441">
    <property type="entry name" value="Acyl-CoA_dh_1"/>
    <property type="match status" value="1"/>
</dbReference>
<protein>
    <submittedName>
        <fullName evidence="10">Acyl-CoA dehydrogenase</fullName>
    </submittedName>
</protein>
<dbReference type="SUPFAM" id="SSF56645">
    <property type="entry name" value="Acyl-CoA dehydrogenase NM domain-like"/>
    <property type="match status" value="1"/>
</dbReference>
<dbReference type="InterPro" id="IPR046373">
    <property type="entry name" value="Acyl-CoA_Oxase/DH_mid-dom_sf"/>
</dbReference>
<dbReference type="AlphaFoldDB" id="A0A366M4B0"/>
<feature type="compositionally biased region" description="Low complexity" evidence="6">
    <location>
        <begin position="202"/>
        <end position="212"/>
    </location>
</feature>
<proteinExistence type="inferred from homology"/>
<dbReference type="EMBL" id="QMEY01000002">
    <property type="protein sequence ID" value="RBQ20877.1"/>
    <property type="molecule type" value="Genomic_DNA"/>
</dbReference>
<feature type="domain" description="Acyl-CoA dehydrogenase/oxidase C-terminal" evidence="7">
    <location>
        <begin position="323"/>
        <end position="453"/>
    </location>
</feature>
<dbReference type="InterPro" id="IPR013786">
    <property type="entry name" value="AcylCoA_DH/ox_N"/>
</dbReference>
<evidence type="ECO:0000256" key="1">
    <source>
        <dbReference type="ARBA" id="ARBA00001974"/>
    </source>
</evidence>
<keyword evidence="11" id="KW-1185">Reference proteome</keyword>
<evidence type="ECO:0000259" key="7">
    <source>
        <dbReference type="Pfam" id="PF00441"/>
    </source>
</evidence>